<feature type="region of interest" description="Disordered" evidence="1">
    <location>
        <begin position="124"/>
        <end position="148"/>
    </location>
</feature>
<organism evidence="3">
    <name type="scientific">Zea mays</name>
    <name type="common">Maize</name>
    <dbReference type="NCBI Taxonomy" id="4577"/>
    <lineage>
        <taxon>Eukaryota</taxon>
        <taxon>Viridiplantae</taxon>
        <taxon>Streptophyta</taxon>
        <taxon>Embryophyta</taxon>
        <taxon>Tracheophyta</taxon>
        <taxon>Spermatophyta</taxon>
        <taxon>Magnoliopsida</taxon>
        <taxon>Liliopsida</taxon>
        <taxon>Poales</taxon>
        <taxon>Poaceae</taxon>
        <taxon>PACMAD clade</taxon>
        <taxon>Panicoideae</taxon>
        <taxon>Andropogonodae</taxon>
        <taxon>Andropogoneae</taxon>
        <taxon>Tripsacinae</taxon>
        <taxon>Zea</taxon>
    </lineage>
</organism>
<evidence type="ECO:0000256" key="2">
    <source>
        <dbReference type="SAM" id="SignalP"/>
    </source>
</evidence>
<dbReference type="IntAct" id="A0A1D6DVF3">
    <property type="interactions" value="4"/>
</dbReference>
<dbReference type="FunCoup" id="A0A1D6DVF3">
    <property type="interactions" value="1110"/>
</dbReference>
<protein>
    <submittedName>
        <fullName evidence="3">Uncharacterized protein</fullName>
    </submittedName>
</protein>
<gene>
    <name evidence="3" type="ORF">ZEAMMB73_Zm00001d001989</name>
</gene>
<dbReference type="EMBL" id="CM007648">
    <property type="protein sequence ID" value="ONM12711.1"/>
    <property type="molecule type" value="Genomic_DNA"/>
</dbReference>
<dbReference type="AlphaFoldDB" id="A0A1D6DVF3"/>
<sequence>MMKPSCVLLLSSLLVATLAATSSSSPPYSVGKHPGWLLVLGRKGRELGQSSGYHYYQHQSKQPEVSSYSLSYISPRTCSTFIPLSAHQRLNHEPEGSIQHNVQTENLTQLSVHGVQLQGVAMEVKKPEEEATARRTADQSGDAETGLIYSADYSSVAMHAASPPTAKPKHRHPTRP</sequence>
<name>A0A1D6DVF3_MAIZE</name>
<evidence type="ECO:0000313" key="3">
    <source>
        <dbReference type="EMBL" id="ONM12711.1"/>
    </source>
</evidence>
<reference evidence="3" key="1">
    <citation type="submission" date="2015-12" db="EMBL/GenBank/DDBJ databases">
        <title>Update maize B73 reference genome by single molecule sequencing technologies.</title>
        <authorList>
            <consortium name="Maize Genome Sequencing Project"/>
            <person name="Ware D."/>
        </authorList>
    </citation>
    <scope>NUCLEOTIDE SEQUENCE [LARGE SCALE GENOMIC DNA]</scope>
    <source>
        <tissue evidence="3">Seedling</tissue>
    </source>
</reference>
<dbReference type="InParanoid" id="A0A1D6DVF3"/>
<dbReference type="ExpressionAtlas" id="A0A1D6DVF3">
    <property type="expression patterns" value="baseline and differential"/>
</dbReference>
<feature type="signal peptide" evidence="2">
    <location>
        <begin position="1"/>
        <end position="19"/>
    </location>
</feature>
<feature type="compositionally biased region" description="Basic and acidic residues" evidence="1">
    <location>
        <begin position="124"/>
        <end position="137"/>
    </location>
</feature>
<evidence type="ECO:0000256" key="1">
    <source>
        <dbReference type="SAM" id="MobiDB-lite"/>
    </source>
</evidence>
<accession>A0A1D6DVF3</accession>
<proteinExistence type="predicted"/>
<feature type="chain" id="PRO_5010803397" evidence="2">
    <location>
        <begin position="20"/>
        <end position="176"/>
    </location>
</feature>
<keyword evidence="2" id="KW-0732">Signal</keyword>